<evidence type="ECO:0000313" key="1">
    <source>
        <dbReference type="EMBL" id="VCU07384.1"/>
    </source>
</evidence>
<dbReference type="Proteomes" id="UP000289200">
    <property type="component" value="Unassembled WGS sequence"/>
</dbReference>
<gene>
    <name evidence="1" type="ORF">RHODGE_RHODGE_00480</name>
</gene>
<name>A0A447CQE6_9BRAD</name>
<dbReference type="EMBL" id="UWOC01000027">
    <property type="protein sequence ID" value="VCU07384.1"/>
    <property type="molecule type" value="Genomic_DNA"/>
</dbReference>
<protein>
    <submittedName>
        <fullName evidence="1">Uncharacterized protein</fullName>
    </submittedName>
</protein>
<proteinExistence type="predicted"/>
<sequence>MRPEMGDAGIHLADTRPSAVQVGSRVAWRARRIHSRERPTSPPSFSSTSAISEAMRWVGMVSIGARLCRAVANSWASIAARATAMALSGWFGASLARLRMRARRSRFDSLGAMLA</sequence>
<keyword evidence="2" id="KW-1185">Reference proteome</keyword>
<comment type="caution">
    <text evidence="1">The sequence shown here is derived from an EMBL/GenBank/DDBJ whole genome shotgun (WGS) entry which is preliminary data.</text>
</comment>
<reference evidence="2" key="1">
    <citation type="submission" date="2018-10" db="EMBL/GenBank/DDBJ databases">
        <authorList>
            <person name="Peiro R."/>
            <person name="Begona"/>
            <person name="Cbmso G."/>
            <person name="Lopez M."/>
            <person name="Gonzalez S."/>
            <person name="Sacristan E."/>
            <person name="Castillo E."/>
        </authorList>
    </citation>
    <scope>NUCLEOTIDE SEQUENCE [LARGE SCALE GENOMIC DNA]</scope>
</reference>
<evidence type="ECO:0000313" key="2">
    <source>
        <dbReference type="Proteomes" id="UP000289200"/>
    </source>
</evidence>
<accession>A0A447CQE6</accession>
<dbReference type="AlphaFoldDB" id="A0A447CQE6"/>
<organism evidence="1 2">
    <name type="scientific">Rhodoplanes serenus</name>
    <dbReference type="NCBI Taxonomy" id="200615"/>
    <lineage>
        <taxon>Bacteria</taxon>
        <taxon>Pseudomonadati</taxon>
        <taxon>Pseudomonadota</taxon>
        <taxon>Alphaproteobacteria</taxon>
        <taxon>Hyphomicrobiales</taxon>
        <taxon>Nitrobacteraceae</taxon>
        <taxon>Rhodoplanes</taxon>
    </lineage>
</organism>